<proteinExistence type="predicted"/>
<dbReference type="InterPro" id="IPR003593">
    <property type="entry name" value="AAA+_ATPase"/>
</dbReference>
<sequence>MTGTGEGRGWRQLALDFRWDESNELGAFVPGPNAEAVAAVRRAALRSGQPVYLYGQPGTGKSHLLQSACTLATSAGRTAVYLPLEDMLEWSAGLLDGLENVGLVALDDLHLLHDRPAWQEALFYLFNRLRDAGGQLIVAADHRPDRIGLALPDLISRLQWGLVFCLRELSDDDRLIALQRRASSRGIELPEETARYLLAHYPRRTRYLFGLLEELDVASLQAHRRLTIPFLKRVLGPADSQESSSR</sequence>
<dbReference type="InterPro" id="IPR017788">
    <property type="entry name" value="Hda"/>
</dbReference>
<dbReference type="Gene3D" id="1.10.8.60">
    <property type="match status" value="1"/>
</dbReference>
<dbReference type="InterPro" id="IPR055199">
    <property type="entry name" value="Hda_lid"/>
</dbReference>
<reference evidence="2" key="1">
    <citation type="submission" date="2019-06" db="EMBL/GenBank/DDBJ databases">
        <authorList>
            <person name="Murdoch R.W."/>
            <person name="Fathepure B."/>
        </authorList>
    </citation>
    <scope>NUCLEOTIDE SEQUENCE</scope>
</reference>
<dbReference type="Pfam" id="PF00308">
    <property type="entry name" value="Bac_DnaA"/>
    <property type="match status" value="1"/>
</dbReference>
<dbReference type="GO" id="GO:0032297">
    <property type="term" value="P:negative regulation of DNA-templated DNA replication initiation"/>
    <property type="evidence" value="ECO:0007669"/>
    <property type="project" value="InterPro"/>
</dbReference>
<dbReference type="PANTHER" id="PTHR30050:SF5">
    <property type="entry name" value="DNAA REGULATORY INACTIVATOR HDA"/>
    <property type="match status" value="1"/>
</dbReference>
<dbReference type="SUPFAM" id="SSF52540">
    <property type="entry name" value="P-loop containing nucleoside triphosphate hydrolases"/>
    <property type="match status" value="1"/>
</dbReference>
<dbReference type="CDD" id="cd00009">
    <property type="entry name" value="AAA"/>
    <property type="match status" value="1"/>
</dbReference>
<dbReference type="NCBIfam" id="TIGR03420">
    <property type="entry name" value="DnaA_homol_Hda"/>
    <property type="match status" value="1"/>
</dbReference>
<dbReference type="Pfam" id="PF22688">
    <property type="entry name" value="Hda_lid"/>
    <property type="match status" value="1"/>
</dbReference>
<dbReference type="InterPro" id="IPR013317">
    <property type="entry name" value="DnaA_dom"/>
</dbReference>
<accession>A0A5B8RCQ5</accession>
<organism evidence="2">
    <name type="scientific">uncultured organism</name>
    <dbReference type="NCBI Taxonomy" id="155900"/>
    <lineage>
        <taxon>unclassified sequences</taxon>
        <taxon>environmental samples</taxon>
    </lineage>
</organism>
<evidence type="ECO:0000259" key="1">
    <source>
        <dbReference type="SMART" id="SM00382"/>
    </source>
</evidence>
<dbReference type="EMBL" id="MN079084">
    <property type="protein sequence ID" value="QEA04477.1"/>
    <property type="molecule type" value="Genomic_DNA"/>
</dbReference>
<protein>
    <submittedName>
        <fullName evidence="2">DnaA regulatory inactivator Hda</fullName>
    </submittedName>
</protein>
<dbReference type="PANTHER" id="PTHR30050">
    <property type="entry name" value="CHROMOSOMAL REPLICATION INITIATOR PROTEIN DNAA"/>
    <property type="match status" value="1"/>
</dbReference>
<name>A0A5B8RCQ5_9ZZZZ</name>
<dbReference type="Gene3D" id="3.40.50.300">
    <property type="entry name" value="P-loop containing nucleotide triphosphate hydrolases"/>
    <property type="match status" value="1"/>
</dbReference>
<evidence type="ECO:0000313" key="2">
    <source>
        <dbReference type="EMBL" id="QEA04477.1"/>
    </source>
</evidence>
<dbReference type="AlphaFoldDB" id="A0A5B8RCQ5"/>
<dbReference type="InterPro" id="IPR027417">
    <property type="entry name" value="P-loop_NTPase"/>
</dbReference>
<dbReference type="GO" id="GO:0006270">
    <property type="term" value="P:DNA replication initiation"/>
    <property type="evidence" value="ECO:0007669"/>
    <property type="project" value="TreeGrafter"/>
</dbReference>
<dbReference type="SMART" id="SM00382">
    <property type="entry name" value="AAA"/>
    <property type="match status" value="1"/>
</dbReference>
<feature type="domain" description="AAA+ ATPase" evidence="1">
    <location>
        <begin position="47"/>
        <end position="166"/>
    </location>
</feature>
<gene>
    <name evidence="2" type="primary">hda</name>
    <name evidence="2" type="ORF">KBTEX_00785</name>
</gene>